<dbReference type="GO" id="GO:0005886">
    <property type="term" value="C:plasma membrane"/>
    <property type="evidence" value="ECO:0007669"/>
    <property type="project" value="TreeGrafter"/>
</dbReference>
<dbReference type="PANTHER" id="PTHR24092">
    <property type="entry name" value="PROBABLE PHOSPHOLIPID-TRANSPORTING ATPASE"/>
    <property type="match status" value="1"/>
</dbReference>
<evidence type="ECO:0000256" key="1">
    <source>
        <dbReference type="ARBA" id="ARBA00004141"/>
    </source>
</evidence>
<dbReference type="Gene3D" id="3.40.50.1000">
    <property type="entry name" value="HAD superfamily/HAD-like"/>
    <property type="match status" value="1"/>
</dbReference>
<gene>
    <name evidence="9" type="ORF">EB796_005374</name>
</gene>
<keyword evidence="5" id="KW-1278">Translocase</keyword>
<evidence type="ECO:0000256" key="6">
    <source>
        <dbReference type="ARBA" id="ARBA00022989"/>
    </source>
</evidence>
<sequence length="210" mass="22818">MPQVQHIFSDKTGTLTENKMVFKACVIGGMLFREDTTSTDNAASETDGAQATADPVTDETKSTSVLTSVANGYTDEGKELTDEQKAKINEFLLLLATCNTVVVSSHSHNLSMSMLDSTTMPSSESVDTIDTAITTPNGTITSHYSRFNIQEANGSAAVVDCHCYQLLLLAAMTISCCYWFTGQLWINYLVYQATAEQILHSASLAMSKER</sequence>
<evidence type="ECO:0000256" key="7">
    <source>
        <dbReference type="ARBA" id="ARBA00023136"/>
    </source>
</evidence>
<protein>
    <submittedName>
        <fullName evidence="9">Uncharacterized protein</fullName>
    </submittedName>
</protein>
<evidence type="ECO:0000256" key="3">
    <source>
        <dbReference type="ARBA" id="ARBA00022741"/>
    </source>
</evidence>
<accession>A0A7J7KDR5</accession>
<dbReference type="EMBL" id="VXIV02000747">
    <property type="protein sequence ID" value="KAF6036323.1"/>
    <property type="molecule type" value="Genomic_DNA"/>
</dbReference>
<feature type="region of interest" description="Disordered" evidence="8">
    <location>
        <begin position="38"/>
        <end position="61"/>
    </location>
</feature>
<keyword evidence="2" id="KW-0812">Transmembrane</keyword>
<evidence type="ECO:0000256" key="8">
    <source>
        <dbReference type="SAM" id="MobiDB-lite"/>
    </source>
</evidence>
<evidence type="ECO:0000256" key="2">
    <source>
        <dbReference type="ARBA" id="ARBA00022692"/>
    </source>
</evidence>
<keyword evidence="6" id="KW-1133">Transmembrane helix</keyword>
<dbReference type="OrthoDB" id="377733at2759"/>
<dbReference type="InterPro" id="IPR018303">
    <property type="entry name" value="ATPase_P-typ_P_site"/>
</dbReference>
<dbReference type="Proteomes" id="UP000593567">
    <property type="component" value="Unassembled WGS sequence"/>
</dbReference>
<keyword evidence="7" id="KW-0472">Membrane</keyword>
<name>A0A7J7KDR5_BUGNE</name>
<comment type="caution">
    <text evidence="9">The sequence shown here is derived from an EMBL/GenBank/DDBJ whole genome shotgun (WGS) entry which is preliminary data.</text>
</comment>
<dbReference type="Gene3D" id="3.40.1110.10">
    <property type="entry name" value="Calcium-transporting ATPase, cytoplasmic domain N"/>
    <property type="match status" value="1"/>
</dbReference>
<dbReference type="GO" id="GO:0140326">
    <property type="term" value="F:ATPase-coupled intramembrane lipid transporter activity"/>
    <property type="evidence" value="ECO:0007669"/>
    <property type="project" value="TreeGrafter"/>
</dbReference>
<evidence type="ECO:0000256" key="4">
    <source>
        <dbReference type="ARBA" id="ARBA00022840"/>
    </source>
</evidence>
<dbReference type="FunFam" id="3.40.50.1000:FF:000001">
    <property type="entry name" value="Phospholipid-transporting ATPase IC"/>
    <property type="match status" value="1"/>
</dbReference>
<evidence type="ECO:0000313" key="9">
    <source>
        <dbReference type="EMBL" id="KAF6036323.1"/>
    </source>
</evidence>
<feature type="compositionally biased region" description="Polar residues" evidence="8">
    <location>
        <begin position="38"/>
        <end position="49"/>
    </location>
</feature>
<organism evidence="9 10">
    <name type="scientific">Bugula neritina</name>
    <name type="common">Brown bryozoan</name>
    <name type="synonym">Sertularia neritina</name>
    <dbReference type="NCBI Taxonomy" id="10212"/>
    <lineage>
        <taxon>Eukaryota</taxon>
        <taxon>Metazoa</taxon>
        <taxon>Spiralia</taxon>
        <taxon>Lophotrochozoa</taxon>
        <taxon>Bryozoa</taxon>
        <taxon>Gymnolaemata</taxon>
        <taxon>Cheilostomatida</taxon>
        <taxon>Flustrina</taxon>
        <taxon>Buguloidea</taxon>
        <taxon>Bugulidae</taxon>
        <taxon>Bugula</taxon>
    </lineage>
</organism>
<dbReference type="InterPro" id="IPR023299">
    <property type="entry name" value="ATPase_P-typ_cyto_dom_N"/>
</dbReference>
<dbReference type="GO" id="GO:0045332">
    <property type="term" value="P:phospholipid translocation"/>
    <property type="evidence" value="ECO:0007669"/>
    <property type="project" value="TreeGrafter"/>
</dbReference>
<dbReference type="PROSITE" id="PS00154">
    <property type="entry name" value="ATPASE_E1_E2"/>
    <property type="match status" value="1"/>
</dbReference>
<dbReference type="AlphaFoldDB" id="A0A7J7KDR5"/>
<evidence type="ECO:0000313" key="10">
    <source>
        <dbReference type="Proteomes" id="UP000593567"/>
    </source>
</evidence>
<comment type="subcellular location">
    <subcellularLocation>
        <location evidence="1">Membrane</location>
        <topology evidence="1">Multi-pass membrane protein</topology>
    </subcellularLocation>
</comment>
<dbReference type="GO" id="GO:0005524">
    <property type="term" value="F:ATP binding"/>
    <property type="evidence" value="ECO:0007669"/>
    <property type="project" value="UniProtKB-KW"/>
</dbReference>
<dbReference type="PANTHER" id="PTHR24092:SF218">
    <property type="entry name" value="PHOSPHOLIPID-TRANSPORTING ATPASE"/>
    <property type="match status" value="1"/>
</dbReference>
<proteinExistence type="predicted"/>
<keyword evidence="10" id="KW-1185">Reference proteome</keyword>
<keyword evidence="4" id="KW-0067">ATP-binding</keyword>
<evidence type="ECO:0000256" key="5">
    <source>
        <dbReference type="ARBA" id="ARBA00022967"/>
    </source>
</evidence>
<reference evidence="9" key="1">
    <citation type="submission" date="2020-06" db="EMBL/GenBank/DDBJ databases">
        <title>Draft genome of Bugula neritina, a colonial animal packing powerful symbionts and potential medicines.</title>
        <authorList>
            <person name="Rayko M."/>
        </authorList>
    </citation>
    <scope>NUCLEOTIDE SEQUENCE [LARGE SCALE GENOMIC DNA]</scope>
    <source>
        <strain evidence="9">Kwan_BN1</strain>
    </source>
</reference>
<dbReference type="InterPro" id="IPR023214">
    <property type="entry name" value="HAD_sf"/>
</dbReference>
<keyword evidence="3" id="KW-0547">Nucleotide-binding</keyword>